<reference evidence="3 4" key="1">
    <citation type="submission" date="2016-01" db="EMBL/GenBank/DDBJ databases">
        <authorList>
            <person name="McClelland M."/>
            <person name="Jain A."/>
            <person name="Saraogi P."/>
            <person name="Mendelson R."/>
            <person name="Westerman R."/>
            <person name="SanMiguel P."/>
            <person name="Csonka L."/>
        </authorList>
    </citation>
    <scope>NUCLEOTIDE SEQUENCE [LARGE SCALE GENOMIC DNA]</scope>
    <source>
        <strain evidence="3 4">PE8-15</strain>
    </source>
</reference>
<comment type="caution">
    <text evidence="3">The sequence shown here is derived from an EMBL/GenBank/DDBJ whole genome shotgun (WGS) entry which is preliminary data.</text>
</comment>
<dbReference type="RefSeq" id="WP_060749719.1">
    <property type="nucleotide sequence ID" value="NZ_JBEJVV010000024.1"/>
</dbReference>
<dbReference type="Gene3D" id="3.90.182.10">
    <property type="entry name" value="Toxin - Anthrax Protective Antigen,domain 1"/>
    <property type="match status" value="2"/>
</dbReference>
<dbReference type="InterPro" id="IPR037524">
    <property type="entry name" value="PA14/GLEYA"/>
</dbReference>
<evidence type="ECO:0000259" key="2">
    <source>
        <dbReference type="PROSITE" id="PS51820"/>
    </source>
</evidence>
<feature type="chain" id="PRO_5007164854" description="PA14 domain-containing protein" evidence="1">
    <location>
        <begin position="28"/>
        <end position="763"/>
    </location>
</feature>
<dbReference type="Pfam" id="PF07691">
    <property type="entry name" value="PA14"/>
    <property type="match status" value="2"/>
</dbReference>
<evidence type="ECO:0000313" key="4">
    <source>
        <dbReference type="Proteomes" id="UP000065797"/>
    </source>
</evidence>
<dbReference type="AlphaFoldDB" id="A0A120EIK2"/>
<accession>A0A120EIK2</accession>
<evidence type="ECO:0000313" key="3">
    <source>
        <dbReference type="EMBL" id="KWU65533.1"/>
    </source>
</evidence>
<dbReference type="SUPFAM" id="SSF56988">
    <property type="entry name" value="Anthrax protective antigen"/>
    <property type="match status" value="2"/>
</dbReference>
<dbReference type="InterPro" id="IPR039564">
    <property type="entry name" value="Peptidase_C39-like"/>
</dbReference>
<feature type="signal peptide" evidence="1">
    <location>
        <begin position="1"/>
        <end position="27"/>
    </location>
</feature>
<dbReference type="Proteomes" id="UP000065797">
    <property type="component" value="Unassembled WGS sequence"/>
</dbReference>
<proteinExistence type="predicted"/>
<organism evidence="3 4">
    <name type="scientific">Bacillus mycoides</name>
    <dbReference type="NCBI Taxonomy" id="1405"/>
    <lineage>
        <taxon>Bacteria</taxon>
        <taxon>Bacillati</taxon>
        <taxon>Bacillota</taxon>
        <taxon>Bacilli</taxon>
        <taxon>Bacillales</taxon>
        <taxon>Bacillaceae</taxon>
        <taxon>Bacillus</taxon>
        <taxon>Bacillus cereus group</taxon>
    </lineage>
</organism>
<dbReference type="InterPro" id="IPR011658">
    <property type="entry name" value="PA14_dom"/>
</dbReference>
<dbReference type="SMART" id="SM00758">
    <property type="entry name" value="PA14"/>
    <property type="match status" value="2"/>
</dbReference>
<name>A0A120EIK2_BACMY</name>
<feature type="domain" description="PA14" evidence="2">
    <location>
        <begin position="631"/>
        <end position="763"/>
    </location>
</feature>
<dbReference type="PROSITE" id="PS51820">
    <property type="entry name" value="PA14"/>
    <property type="match status" value="1"/>
</dbReference>
<sequence length="763" mass="86320">MFKVFRTSYTVFTFLFLFFVTTTSVNAEEKGDLRVVPIEKATKQAMNYFNIIQNNSNADWKDSKLVFDRKLYDENKKITAYLFVVKKADQENGFIIVSGNEKIPGVIESTRKGANPFKTIDKDNSIYVSPISYLQKSDTEGSFIDLNTKKSVSKEKLEEINIFTNAQNTTSNSENIKKINGLTRSANAPYYNHKFIPNVPDYDWTHGCLPTAYANVSVYWANNGFPRLKNNQADYETYIIDTLPKLMKTDAQGNTFGNDGIAGTKEYWEKTAKYSVSIKEYKNKPVNPAVFEEYKKEIDKNRPAIITTQTHPIYKNHAVTGVGYEEIFDPAERVWHRSAIVHDEWVSTPQDHYLVWTPDIDNFYAVIPGADISSSNNVYKEKTSQVHYNWGLGAPEGQKNDEFSAKFDQSQHLEAGDYFMQTLADDYVKVNFDDKNIIDGWNNDSIGQIKRALLPKLAAGEHKIDTDFHELTGNAGIFSDVVPFDHWLAYYYPNKNLQGLPVDAKVIAPFGQQQKLAEDNGEGAPTLKVPKDNFSARYTTVKRLPRGEYIIRGKADDGLRVYIDGKIVIDRWHGSGGFVEDARKVIIDDNTGATILGKSAEKDVHLIEVQYLEEGGGSKVEFGMEPYADAVPFPHWTAEYYANKDLKGDAIVKGGKWSLDRFINIDFNWGNASPYPSIPNDNFSARFTKLGLFENGNYEFEAKADDGVRVYVDDKRVIDSWIPSGGEIRKVTVPMTAGVHTITVEYLELAGNAILKMDYRKVN</sequence>
<keyword evidence="1" id="KW-0732">Signal</keyword>
<dbReference type="SUPFAM" id="SSF54001">
    <property type="entry name" value="Cysteine proteinases"/>
    <property type="match status" value="1"/>
</dbReference>
<dbReference type="InterPro" id="IPR038765">
    <property type="entry name" value="Papain-like_cys_pep_sf"/>
</dbReference>
<evidence type="ECO:0000256" key="1">
    <source>
        <dbReference type="SAM" id="SignalP"/>
    </source>
</evidence>
<protein>
    <recommendedName>
        <fullName evidence="2">PA14 domain-containing protein</fullName>
    </recommendedName>
</protein>
<dbReference type="Pfam" id="PF13529">
    <property type="entry name" value="Peptidase_C39_2"/>
    <property type="match status" value="1"/>
</dbReference>
<dbReference type="EMBL" id="LRPH01000035">
    <property type="protein sequence ID" value="KWU65533.1"/>
    <property type="molecule type" value="Genomic_DNA"/>
</dbReference>
<gene>
    <name evidence="3" type="ORF">AWW70_09905</name>
</gene>